<proteinExistence type="predicted"/>
<dbReference type="InterPro" id="IPR003768">
    <property type="entry name" value="ScpA"/>
</dbReference>
<evidence type="ECO:0000313" key="5">
    <source>
        <dbReference type="Proteomes" id="UP000199137"/>
    </source>
</evidence>
<evidence type="ECO:0000256" key="2">
    <source>
        <dbReference type="ARBA" id="ARBA00044777"/>
    </source>
</evidence>
<keyword evidence="1" id="KW-0159">Chromosome partition</keyword>
<dbReference type="PANTHER" id="PTHR33969:SF2">
    <property type="entry name" value="SEGREGATION AND CONDENSATION PROTEIN A"/>
    <property type="match status" value="1"/>
</dbReference>
<dbReference type="PANTHER" id="PTHR33969">
    <property type="entry name" value="SEGREGATION AND CONDENSATION PROTEIN A"/>
    <property type="match status" value="1"/>
</dbReference>
<gene>
    <name evidence="4" type="ORF">SAMN05421854_12267</name>
</gene>
<accession>A0A1I6B1W0</accession>
<dbReference type="AlphaFoldDB" id="A0A1I6B1W0"/>
<dbReference type="Gene3D" id="6.10.250.2410">
    <property type="match status" value="1"/>
</dbReference>
<dbReference type="GO" id="GO:0007059">
    <property type="term" value="P:chromosome segregation"/>
    <property type="evidence" value="ECO:0007669"/>
    <property type="project" value="UniProtKB-KW"/>
</dbReference>
<feature type="region of interest" description="Disordered" evidence="3">
    <location>
        <begin position="1"/>
        <end position="56"/>
    </location>
</feature>
<sequence length="328" mass="35837">MDEPASAELPEPEAAVSENTASAENTDGAAAADVPETPGDAPAEHETVHGGTIPEGYAADEGSSKFKVRLQNFEGPFDLLLQLISQHQLDVTEVALHTVTDDFIAYTRALGPDWNLDETTEFLVIAATLLDLKAARLLPAAEVENEDDLALLEARDVLFARMLQYRAYKQVAALFGELEEGALRRYPRSVALEERYLGLLPEVMLGVTPERFAEIAVAVFRPKPPPQVSIAHIHMGRVSVREHAALLRLKLAEAGQATFKELTSDCEHTVEVVARFLALLELYRESSVQFDQLEALAELHVRWTGGSVAEASAAAEHDRAAAEEEEYG</sequence>
<organism evidence="4 5">
    <name type="scientific">Amycolatopsis rubida</name>
    <dbReference type="NCBI Taxonomy" id="112413"/>
    <lineage>
        <taxon>Bacteria</taxon>
        <taxon>Bacillati</taxon>
        <taxon>Actinomycetota</taxon>
        <taxon>Actinomycetes</taxon>
        <taxon>Pseudonocardiales</taxon>
        <taxon>Pseudonocardiaceae</taxon>
        <taxon>Amycolatopsis</taxon>
    </lineage>
</organism>
<dbReference type="STRING" id="112413.SAMN05421854_12267"/>
<protein>
    <recommendedName>
        <fullName evidence="2">Segregation and condensation protein A</fullName>
    </recommendedName>
</protein>
<evidence type="ECO:0000256" key="3">
    <source>
        <dbReference type="SAM" id="MobiDB-lite"/>
    </source>
</evidence>
<evidence type="ECO:0000313" key="4">
    <source>
        <dbReference type="EMBL" id="SFQ74787.1"/>
    </source>
</evidence>
<dbReference type="EMBL" id="FOWC01000022">
    <property type="protein sequence ID" value="SFQ74787.1"/>
    <property type="molecule type" value="Genomic_DNA"/>
</dbReference>
<dbReference type="Proteomes" id="UP000199137">
    <property type="component" value="Unassembled WGS sequence"/>
</dbReference>
<feature type="compositionally biased region" description="Low complexity" evidence="3">
    <location>
        <begin position="1"/>
        <end position="15"/>
    </location>
</feature>
<name>A0A1I6B1W0_9PSEU</name>
<reference evidence="5" key="1">
    <citation type="submission" date="2016-10" db="EMBL/GenBank/DDBJ databases">
        <authorList>
            <person name="Varghese N."/>
            <person name="Submissions S."/>
        </authorList>
    </citation>
    <scope>NUCLEOTIDE SEQUENCE [LARGE SCALE GENOMIC DNA]</scope>
    <source>
        <strain evidence="5">DSM 44637</strain>
    </source>
</reference>
<dbReference type="RefSeq" id="WP_202505646.1">
    <property type="nucleotide sequence ID" value="NZ_FOWC01000022.1"/>
</dbReference>
<evidence type="ECO:0000256" key="1">
    <source>
        <dbReference type="ARBA" id="ARBA00022829"/>
    </source>
</evidence>
<dbReference type="Pfam" id="PF02616">
    <property type="entry name" value="SMC_ScpA"/>
    <property type="match status" value="1"/>
</dbReference>